<dbReference type="InParanoid" id="A0A2G5EBR6"/>
<name>A0A2G5EBR6_AQUCA</name>
<evidence type="ECO:0000313" key="3">
    <source>
        <dbReference type="Proteomes" id="UP000230069"/>
    </source>
</evidence>
<organism evidence="2 3">
    <name type="scientific">Aquilegia coerulea</name>
    <name type="common">Rocky mountain columbine</name>
    <dbReference type="NCBI Taxonomy" id="218851"/>
    <lineage>
        <taxon>Eukaryota</taxon>
        <taxon>Viridiplantae</taxon>
        <taxon>Streptophyta</taxon>
        <taxon>Embryophyta</taxon>
        <taxon>Tracheophyta</taxon>
        <taxon>Spermatophyta</taxon>
        <taxon>Magnoliopsida</taxon>
        <taxon>Ranunculales</taxon>
        <taxon>Ranunculaceae</taxon>
        <taxon>Thalictroideae</taxon>
        <taxon>Aquilegia</taxon>
    </lineage>
</organism>
<gene>
    <name evidence="2" type="ORF">AQUCO_00900033v1</name>
</gene>
<protein>
    <submittedName>
        <fullName evidence="2">Uncharacterized protein</fullName>
    </submittedName>
</protein>
<dbReference type="EMBL" id="KZ305026">
    <property type="protein sequence ID" value="PIA53150.1"/>
    <property type="molecule type" value="Genomic_DNA"/>
</dbReference>
<feature type="compositionally biased region" description="Basic and acidic residues" evidence="1">
    <location>
        <begin position="253"/>
        <end position="270"/>
    </location>
</feature>
<feature type="region of interest" description="Disordered" evidence="1">
    <location>
        <begin position="240"/>
        <end position="282"/>
    </location>
</feature>
<keyword evidence="3" id="KW-1185">Reference proteome</keyword>
<reference evidence="2 3" key="1">
    <citation type="submission" date="2017-09" db="EMBL/GenBank/DDBJ databases">
        <title>WGS assembly of Aquilegia coerulea Goldsmith.</title>
        <authorList>
            <person name="Hodges S."/>
            <person name="Kramer E."/>
            <person name="Nordborg M."/>
            <person name="Tomkins J."/>
            <person name="Borevitz J."/>
            <person name="Derieg N."/>
            <person name="Yan J."/>
            <person name="Mihaltcheva S."/>
            <person name="Hayes R.D."/>
            <person name="Rokhsar D."/>
        </authorList>
    </citation>
    <scope>NUCLEOTIDE SEQUENCE [LARGE SCALE GENOMIC DNA]</scope>
    <source>
        <strain evidence="3">cv. Goldsmith</strain>
    </source>
</reference>
<evidence type="ECO:0000256" key="1">
    <source>
        <dbReference type="SAM" id="MobiDB-lite"/>
    </source>
</evidence>
<accession>A0A2G5EBR6</accession>
<sequence>MKFYSPQSLGGHQHAHINNQKMKDYMRLQAANYHPYYPASRLHYGMDGPSSPIPNGSSRTCRGGLQMQPGFEMPAPYHPILSPVRSGRIQDGPAELIGRSFMGQYHSSGGSQEIPWGLRFNTSPTSQSLSDSFARTNGFSNTPSASGSREMPRVLRFSNNTTYQGLSNSFAGMNGFATNRRTDDVDSIVGVGEFTNDVYYTFDSSPPKTNDVDSTQGARLPPPSVNVVGFRPWASGHTGVQPLASKGFNINSKKQDGGLENSPKDPKPPEEDSAELDLTLRL</sequence>
<evidence type="ECO:0000313" key="2">
    <source>
        <dbReference type="EMBL" id="PIA53150.1"/>
    </source>
</evidence>
<dbReference type="Proteomes" id="UP000230069">
    <property type="component" value="Unassembled WGS sequence"/>
</dbReference>
<dbReference type="AlphaFoldDB" id="A0A2G5EBR6"/>
<proteinExistence type="predicted"/>